<dbReference type="Gene3D" id="3.30.870.10">
    <property type="entry name" value="Endonuclease Chain A"/>
    <property type="match status" value="2"/>
</dbReference>
<comment type="similarity">
    <text evidence="2">Belongs to the phospholipase D family.</text>
</comment>
<dbReference type="PROSITE" id="PS51257">
    <property type="entry name" value="PROKAR_LIPOPROTEIN"/>
    <property type="match status" value="1"/>
</dbReference>
<comment type="catalytic activity">
    <reaction evidence="1">
        <text>a 1,2-diacyl-sn-glycero-3-phosphocholine + H2O = a 1,2-diacyl-sn-glycero-3-phosphate + choline + H(+)</text>
        <dbReference type="Rhea" id="RHEA:14445"/>
        <dbReference type="ChEBI" id="CHEBI:15354"/>
        <dbReference type="ChEBI" id="CHEBI:15377"/>
        <dbReference type="ChEBI" id="CHEBI:15378"/>
        <dbReference type="ChEBI" id="CHEBI:57643"/>
        <dbReference type="ChEBI" id="CHEBI:58608"/>
        <dbReference type="EC" id="3.1.4.4"/>
    </reaction>
</comment>
<dbReference type="EMBL" id="JAQNDN010000019">
    <property type="protein sequence ID" value="MDC0672685.1"/>
    <property type="molecule type" value="Genomic_DNA"/>
</dbReference>
<evidence type="ECO:0000256" key="7">
    <source>
        <dbReference type="SAM" id="SignalP"/>
    </source>
</evidence>
<dbReference type="InterPro" id="IPR001736">
    <property type="entry name" value="PLipase_D/transphosphatidylase"/>
</dbReference>
<evidence type="ECO:0000259" key="8">
    <source>
        <dbReference type="PROSITE" id="PS50035"/>
    </source>
</evidence>
<dbReference type="PANTHER" id="PTHR43856:SF1">
    <property type="entry name" value="MITOCHONDRIAL CARDIOLIPIN HYDROLASE"/>
    <property type="match status" value="1"/>
</dbReference>
<dbReference type="InterPro" id="IPR025202">
    <property type="entry name" value="PLD-like_dom"/>
</dbReference>
<dbReference type="Pfam" id="PF13091">
    <property type="entry name" value="PLDc_2"/>
    <property type="match status" value="2"/>
</dbReference>
<dbReference type="EC" id="3.1.4.4" evidence="3"/>
<reference evidence="9 10" key="1">
    <citation type="submission" date="2022-11" db="EMBL/GenBank/DDBJ databases">
        <title>Minimal conservation of predation-associated metabolite biosynthetic gene clusters underscores biosynthetic potential of Myxococcota including descriptions for ten novel species: Archangium lansinium sp. nov., Myxococcus landrumus sp. nov., Nannocystis bai.</title>
        <authorList>
            <person name="Ahearne A."/>
            <person name="Stevens C."/>
            <person name="Dowd S."/>
        </authorList>
    </citation>
    <scope>NUCLEOTIDE SEQUENCE [LARGE SCALE GENOMIC DNA]</scope>
    <source>
        <strain evidence="9 10">NCELM</strain>
    </source>
</reference>
<feature type="signal peptide" evidence="7">
    <location>
        <begin position="1"/>
        <end position="21"/>
    </location>
</feature>
<dbReference type="PROSITE" id="PS50035">
    <property type="entry name" value="PLD"/>
    <property type="match status" value="2"/>
</dbReference>
<sequence>MSLSHLRIAAMHAWLGATALACDPIEPAVALRAAPDGSADTEPVTDVVFSPQPAADSHNRRVEQLIGQAERTLDIAMYSLSDAGIQAALAAAVARGVEVRFLFETASADRKLTGEARQRSKSGRLEQDGVDVRWVNKIMHHKFMIVDGPRDALDAADLGFLVTGSANWSPGAATFYDENTLFLRGHAELMLRMQREFEHLWTHSRDFVGDPELASRPSTLTIDDAAIADEPDTHVYFTSANFDVRGGDTFVINGGEEIGDALVAAIAGARRSIHLASGHLRLRAVAEALIARAAEDPPLDVRVYLDGQEFIAASTHEKQVDALADCLAAAGDDPADQRECNDRGFLYGYLVGEAGVAVRYKYYAYRWHASYAEQMHHKYMIVDGDELWTGSYNLSSNAEHNTFENMLVFRGPAVAELIDRYEDNFAAIWDTGRDDGALADLHAELAAGGAVPLVFPAMALTHPEVDDLKRQIREACPAVDSPDFRARPEAHRRCE</sequence>
<organism evidence="9 10">
    <name type="scientific">Nannocystis radixulma</name>
    <dbReference type="NCBI Taxonomy" id="2995305"/>
    <lineage>
        <taxon>Bacteria</taxon>
        <taxon>Pseudomonadati</taxon>
        <taxon>Myxococcota</taxon>
        <taxon>Polyangia</taxon>
        <taxon>Nannocystales</taxon>
        <taxon>Nannocystaceae</taxon>
        <taxon>Nannocystis</taxon>
    </lineage>
</organism>
<keyword evidence="7" id="KW-0732">Signal</keyword>
<accession>A0ABT5BGD0</accession>
<dbReference type="SUPFAM" id="SSF56024">
    <property type="entry name" value="Phospholipase D/nuclease"/>
    <property type="match status" value="2"/>
</dbReference>
<evidence type="ECO:0000313" key="10">
    <source>
        <dbReference type="Proteomes" id="UP001217838"/>
    </source>
</evidence>
<feature type="domain" description="PLD phosphodiesterase" evidence="8">
    <location>
        <begin position="135"/>
        <end position="172"/>
    </location>
</feature>
<keyword evidence="6" id="KW-0443">Lipid metabolism</keyword>
<keyword evidence="4" id="KW-0378">Hydrolase</keyword>
<feature type="chain" id="PRO_5047530702" description="phospholipase D" evidence="7">
    <location>
        <begin position="22"/>
        <end position="495"/>
    </location>
</feature>
<evidence type="ECO:0000256" key="6">
    <source>
        <dbReference type="ARBA" id="ARBA00023098"/>
    </source>
</evidence>
<dbReference type="PANTHER" id="PTHR43856">
    <property type="entry name" value="CARDIOLIPIN HYDROLASE"/>
    <property type="match status" value="1"/>
</dbReference>
<proteinExistence type="inferred from homology"/>
<dbReference type="InterPro" id="IPR051406">
    <property type="entry name" value="PLD_domain"/>
</dbReference>
<evidence type="ECO:0000256" key="3">
    <source>
        <dbReference type="ARBA" id="ARBA00012027"/>
    </source>
</evidence>
<keyword evidence="10" id="KW-1185">Reference proteome</keyword>
<evidence type="ECO:0000313" key="9">
    <source>
        <dbReference type="EMBL" id="MDC0672685.1"/>
    </source>
</evidence>
<keyword evidence="5" id="KW-0442">Lipid degradation</keyword>
<evidence type="ECO:0000256" key="2">
    <source>
        <dbReference type="ARBA" id="ARBA00008664"/>
    </source>
</evidence>
<dbReference type="Proteomes" id="UP001217838">
    <property type="component" value="Unassembled WGS sequence"/>
</dbReference>
<protein>
    <recommendedName>
        <fullName evidence="3">phospholipase D</fullName>
        <ecNumber evidence="3">3.1.4.4</ecNumber>
    </recommendedName>
</protein>
<name>A0ABT5BGD0_9BACT</name>
<evidence type="ECO:0000256" key="4">
    <source>
        <dbReference type="ARBA" id="ARBA00022801"/>
    </source>
</evidence>
<evidence type="ECO:0000256" key="5">
    <source>
        <dbReference type="ARBA" id="ARBA00022963"/>
    </source>
</evidence>
<comment type="caution">
    <text evidence="9">The sequence shown here is derived from an EMBL/GenBank/DDBJ whole genome shotgun (WGS) entry which is preliminary data.</text>
</comment>
<feature type="domain" description="PLD phosphodiesterase" evidence="8">
    <location>
        <begin position="371"/>
        <end position="398"/>
    </location>
</feature>
<dbReference type="SMART" id="SM00155">
    <property type="entry name" value="PLDc"/>
    <property type="match status" value="2"/>
</dbReference>
<gene>
    <name evidence="9" type="ORF">POL58_33345</name>
</gene>
<evidence type="ECO:0000256" key="1">
    <source>
        <dbReference type="ARBA" id="ARBA00000798"/>
    </source>
</evidence>